<proteinExistence type="inferred from homology"/>
<evidence type="ECO:0000256" key="3">
    <source>
        <dbReference type="ARBA" id="ARBA00011918"/>
    </source>
</evidence>
<dbReference type="AlphaFoldDB" id="A0A1G9R796"/>
<dbReference type="GO" id="GO:0003908">
    <property type="term" value="F:methylated-DNA-[protein]-cysteine S-methyltransferase activity"/>
    <property type="evidence" value="ECO:0007669"/>
    <property type="project" value="UniProtKB-EC"/>
</dbReference>
<dbReference type="Gene3D" id="3.30.160.70">
    <property type="entry name" value="Methylated DNA-protein cysteine methyltransferase domain"/>
    <property type="match status" value="1"/>
</dbReference>
<dbReference type="EC" id="2.1.1.63" evidence="3"/>
<keyword evidence="13" id="KW-1185">Reference proteome</keyword>
<dbReference type="InterPro" id="IPR009057">
    <property type="entry name" value="Homeodomain-like_sf"/>
</dbReference>
<evidence type="ECO:0000256" key="10">
    <source>
        <dbReference type="ARBA" id="ARBA00049348"/>
    </source>
</evidence>
<evidence type="ECO:0000313" key="12">
    <source>
        <dbReference type="EMBL" id="SDM19103.1"/>
    </source>
</evidence>
<evidence type="ECO:0000313" key="13">
    <source>
        <dbReference type="Proteomes" id="UP000199759"/>
    </source>
</evidence>
<keyword evidence="8" id="KW-0804">Transcription</keyword>
<reference evidence="12 13" key="1">
    <citation type="submission" date="2016-10" db="EMBL/GenBank/DDBJ databases">
        <authorList>
            <person name="de Groot N.N."/>
        </authorList>
    </citation>
    <scope>NUCLEOTIDE SEQUENCE [LARGE SCALE GENOMIC DNA]</scope>
    <source>
        <strain evidence="12 13">DSM 16077</strain>
    </source>
</reference>
<comment type="catalytic activity">
    <reaction evidence="10">
        <text>a 6-O-methyl-2'-deoxyguanosine in DNA + L-cysteinyl-[protein] = S-methyl-L-cysteinyl-[protein] + a 2'-deoxyguanosine in DNA</text>
        <dbReference type="Rhea" id="RHEA:24000"/>
        <dbReference type="Rhea" id="RHEA-COMP:10131"/>
        <dbReference type="Rhea" id="RHEA-COMP:10132"/>
        <dbReference type="Rhea" id="RHEA-COMP:11367"/>
        <dbReference type="Rhea" id="RHEA-COMP:11368"/>
        <dbReference type="ChEBI" id="CHEBI:29950"/>
        <dbReference type="ChEBI" id="CHEBI:82612"/>
        <dbReference type="ChEBI" id="CHEBI:85445"/>
        <dbReference type="ChEBI" id="CHEBI:85448"/>
        <dbReference type="EC" id="2.1.1.63"/>
    </reaction>
</comment>
<dbReference type="GO" id="GO:0043565">
    <property type="term" value="F:sequence-specific DNA binding"/>
    <property type="evidence" value="ECO:0007669"/>
    <property type="project" value="InterPro"/>
</dbReference>
<organism evidence="12 13">
    <name type="scientific">Maricaulis salignorans</name>
    <dbReference type="NCBI Taxonomy" id="144026"/>
    <lineage>
        <taxon>Bacteria</taxon>
        <taxon>Pseudomonadati</taxon>
        <taxon>Pseudomonadota</taxon>
        <taxon>Alphaproteobacteria</taxon>
        <taxon>Maricaulales</taxon>
        <taxon>Maricaulaceae</taxon>
        <taxon>Maricaulis</taxon>
    </lineage>
</organism>
<dbReference type="PROSITE" id="PS01124">
    <property type="entry name" value="HTH_ARAC_FAMILY_2"/>
    <property type="match status" value="1"/>
</dbReference>
<dbReference type="SUPFAM" id="SSF53155">
    <property type="entry name" value="Methylated DNA-protein cysteine methyltransferase domain"/>
    <property type="match status" value="1"/>
</dbReference>
<gene>
    <name evidence="12" type="ORF">SAMN04488568_10696</name>
</gene>
<accession>A0A1G9R796</accession>
<dbReference type="RefSeq" id="WP_091768945.1">
    <property type="nucleotide sequence ID" value="NZ_FNHG01000006.1"/>
</dbReference>
<dbReference type="InterPro" id="IPR018060">
    <property type="entry name" value="HTH_AraC"/>
</dbReference>
<dbReference type="InterPro" id="IPR036631">
    <property type="entry name" value="MGMT_N_sf"/>
</dbReference>
<dbReference type="InterPro" id="IPR014048">
    <property type="entry name" value="MethylDNA_cys_MeTrfase_DNA-bd"/>
</dbReference>
<dbReference type="GO" id="GO:0032259">
    <property type="term" value="P:methylation"/>
    <property type="evidence" value="ECO:0007669"/>
    <property type="project" value="UniProtKB-KW"/>
</dbReference>
<evidence type="ECO:0000256" key="5">
    <source>
        <dbReference type="ARBA" id="ARBA00022679"/>
    </source>
</evidence>
<dbReference type="CDD" id="cd06445">
    <property type="entry name" value="ATase"/>
    <property type="match status" value="1"/>
</dbReference>
<protein>
    <recommendedName>
        <fullName evidence="3">methylated-DNA--[protein]-cysteine S-methyltransferase</fullName>
        <ecNumber evidence="3">2.1.1.63</ecNumber>
    </recommendedName>
</protein>
<dbReference type="GO" id="GO:0006281">
    <property type="term" value="P:DNA repair"/>
    <property type="evidence" value="ECO:0007669"/>
    <property type="project" value="UniProtKB-KW"/>
</dbReference>
<keyword evidence="5 12" id="KW-0808">Transferase</keyword>
<feature type="domain" description="HTH araC/xylS-type" evidence="11">
    <location>
        <begin position="19"/>
        <end position="116"/>
    </location>
</feature>
<dbReference type="PANTHER" id="PTHR10815:SF13">
    <property type="entry name" value="METHYLATED-DNA--PROTEIN-CYSTEINE METHYLTRANSFERASE"/>
    <property type="match status" value="1"/>
</dbReference>
<dbReference type="InterPro" id="IPR036217">
    <property type="entry name" value="MethylDNA_cys_MeTrfase_DNAb"/>
</dbReference>
<keyword evidence="4 12" id="KW-0489">Methyltransferase</keyword>
<sequence length="282" mass="30098">MTAEIYTLDAAARDFDRVSAALAFLGDHWQEHPDLDAAARAAGLSPHHFQRVFTRWVGVSPKKYVGALAHGAARAALDEGACVLDASFEAGLSGPGRLHDLFIAHEAVTPGDARRRGAGLDFVWGAAPTPFGEAVFLIAPRGLSALAFADPYPEGGFADLQARYPAADYRRDDDIARQWAERVFAATPGEPIPLALYGTPWQRQVWRALLSIPAGATTTYKTIADAVGSAKASRAVGAAVGANPISWLIPCHRVLASNGLLTGYHWGVDRKRAMLAYEAARG</sequence>
<evidence type="ECO:0000256" key="7">
    <source>
        <dbReference type="ARBA" id="ARBA00023015"/>
    </source>
</evidence>
<evidence type="ECO:0000256" key="6">
    <source>
        <dbReference type="ARBA" id="ARBA00022763"/>
    </source>
</evidence>
<comment type="similarity">
    <text evidence="2">Belongs to the MGMT family.</text>
</comment>
<keyword evidence="6" id="KW-0227">DNA damage</keyword>
<comment type="catalytic activity">
    <reaction evidence="1">
        <text>a 4-O-methyl-thymidine in DNA + L-cysteinyl-[protein] = a thymidine in DNA + S-methyl-L-cysteinyl-[protein]</text>
        <dbReference type="Rhea" id="RHEA:53428"/>
        <dbReference type="Rhea" id="RHEA-COMP:10131"/>
        <dbReference type="Rhea" id="RHEA-COMP:10132"/>
        <dbReference type="Rhea" id="RHEA-COMP:13555"/>
        <dbReference type="Rhea" id="RHEA-COMP:13556"/>
        <dbReference type="ChEBI" id="CHEBI:29950"/>
        <dbReference type="ChEBI" id="CHEBI:82612"/>
        <dbReference type="ChEBI" id="CHEBI:137386"/>
        <dbReference type="ChEBI" id="CHEBI:137387"/>
        <dbReference type="EC" id="2.1.1.63"/>
    </reaction>
</comment>
<evidence type="ECO:0000256" key="1">
    <source>
        <dbReference type="ARBA" id="ARBA00001286"/>
    </source>
</evidence>
<evidence type="ECO:0000256" key="9">
    <source>
        <dbReference type="ARBA" id="ARBA00023204"/>
    </source>
</evidence>
<dbReference type="InterPro" id="IPR036388">
    <property type="entry name" value="WH-like_DNA-bd_sf"/>
</dbReference>
<dbReference type="Gene3D" id="1.10.10.60">
    <property type="entry name" value="Homeodomain-like"/>
    <property type="match status" value="1"/>
</dbReference>
<dbReference type="NCBIfam" id="TIGR00589">
    <property type="entry name" value="ogt"/>
    <property type="match status" value="1"/>
</dbReference>
<dbReference type="Pfam" id="PF12833">
    <property type="entry name" value="HTH_18"/>
    <property type="match status" value="1"/>
</dbReference>
<dbReference type="PROSITE" id="PS00374">
    <property type="entry name" value="MGMT"/>
    <property type="match status" value="1"/>
</dbReference>
<evidence type="ECO:0000256" key="8">
    <source>
        <dbReference type="ARBA" id="ARBA00023163"/>
    </source>
</evidence>
<dbReference type="Proteomes" id="UP000199759">
    <property type="component" value="Unassembled WGS sequence"/>
</dbReference>
<dbReference type="GO" id="GO:0003700">
    <property type="term" value="F:DNA-binding transcription factor activity"/>
    <property type="evidence" value="ECO:0007669"/>
    <property type="project" value="InterPro"/>
</dbReference>
<name>A0A1G9R796_9PROT</name>
<dbReference type="InterPro" id="IPR001497">
    <property type="entry name" value="MethylDNA_cys_MeTrfase_AS"/>
</dbReference>
<dbReference type="PANTHER" id="PTHR10815">
    <property type="entry name" value="METHYLATED-DNA--PROTEIN-CYSTEINE METHYLTRANSFERASE"/>
    <property type="match status" value="1"/>
</dbReference>
<dbReference type="STRING" id="144026.SAMN04488568_10696"/>
<evidence type="ECO:0000256" key="4">
    <source>
        <dbReference type="ARBA" id="ARBA00022603"/>
    </source>
</evidence>
<dbReference type="SUPFAM" id="SSF46767">
    <property type="entry name" value="Methylated DNA-protein cysteine methyltransferase, C-terminal domain"/>
    <property type="match status" value="1"/>
</dbReference>
<dbReference type="Pfam" id="PF01035">
    <property type="entry name" value="DNA_binding_1"/>
    <property type="match status" value="1"/>
</dbReference>
<evidence type="ECO:0000259" key="11">
    <source>
        <dbReference type="PROSITE" id="PS01124"/>
    </source>
</evidence>
<keyword evidence="9" id="KW-0234">DNA repair</keyword>
<dbReference type="Gene3D" id="1.10.10.10">
    <property type="entry name" value="Winged helix-like DNA-binding domain superfamily/Winged helix DNA-binding domain"/>
    <property type="match status" value="1"/>
</dbReference>
<dbReference type="EMBL" id="FNHG01000006">
    <property type="protein sequence ID" value="SDM19103.1"/>
    <property type="molecule type" value="Genomic_DNA"/>
</dbReference>
<dbReference type="FunFam" id="1.10.10.10:FF:000214">
    <property type="entry name" value="Methylated-DNA--protein-cysteine methyltransferase"/>
    <property type="match status" value="1"/>
</dbReference>
<dbReference type="SUPFAM" id="SSF46689">
    <property type="entry name" value="Homeodomain-like"/>
    <property type="match status" value="1"/>
</dbReference>
<dbReference type="OrthoDB" id="9802228at2"/>
<dbReference type="SMART" id="SM00342">
    <property type="entry name" value="HTH_ARAC"/>
    <property type="match status" value="1"/>
</dbReference>
<evidence type="ECO:0000256" key="2">
    <source>
        <dbReference type="ARBA" id="ARBA00008711"/>
    </source>
</evidence>
<keyword evidence="7" id="KW-0805">Transcription regulation</keyword>